<gene>
    <name evidence="1" type="ordered locus">Deba_1583</name>
</gene>
<dbReference type="AlphaFoldDB" id="E1QHA8"/>
<dbReference type="STRING" id="644282.Deba_1583"/>
<dbReference type="KEGG" id="dbr:Deba_1583"/>
<organism evidence="1 2">
    <name type="scientific">Desulfarculus baarsii (strain ATCC 33931 / DSM 2075 / LMG 7858 / VKM B-1802 / 2st14)</name>
    <dbReference type="NCBI Taxonomy" id="644282"/>
    <lineage>
        <taxon>Bacteria</taxon>
        <taxon>Pseudomonadati</taxon>
        <taxon>Thermodesulfobacteriota</taxon>
        <taxon>Desulfarculia</taxon>
        <taxon>Desulfarculales</taxon>
        <taxon>Desulfarculaceae</taxon>
        <taxon>Desulfarculus</taxon>
    </lineage>
</organism>
<dbReference type="Pfam" id="PF04985">
    <property type="entry name" value="Phage_tube"/>
    <property type="match status" value="1"/>
</dbReference>
<dbReference type="eggNOG" id="COG3498">
    <property type="taxonomic scope" value="Bacteria"/>
</dbReference>
<dbReference type="EMBL" id="CP002085">
    <property type="protein sequence ID" value="ADK84951.1"/>
    <property type="molecule type" value="Genomic_DNA"/>
</dbReference>
<accession>E1QHA8</accession>
<dbReference type="InterPro" id="IPR006498">
    <property type="entry name" value="Tail_tube"/>
</dbReference>
<reference evidence="1 2" key="1">
    <citation type="journal article" date="2010" name="Stand. Genomic Sci.">
        <title>Complete genome sequence of Desulfarculus baarsii type strain (2st14).</title>
        <authorList>
            <person name="Sun H."/>
            <person name="Spring S."/>
            <person name="Lapidus A."/>
            <person name="Davenport K."/>
            <person name="Del Rio T.G."/>
            <person name="Tice H."/>
            <person name="Nolan M."/>
            <person name="Copeland A."/>
            <person name="Cheng J.F."/>
            <person name="Lucas S."/>
            <person name="Tapia R."/>
            <person name="Goodwin L."/>
            <person name="Pitluck S."/>
            <person name="Ivanova N."/>
            <person name="Pagani I."/>
            <person name="Mavromatis K."/>
            <person name="Ovchinnikova G."/>
            <person name="Pati A."/>
            <person name="Chen A."/>
            <person name="Palaniappan K."/>
            <person name="Hauser L."/>
            <person name="Chang Y.J."/>
            <person name="Jeffries C.D."/>
            <person name="Detter J.C."/>
            <person name="Han C."/>
            <person name="Rohde M."/>
            <person name="Brambilla E."/>
            <person name="Goker M."/>
            <person name="Woyke T."/>
            <person name="Bristow J."/>
            <person name="Eisen J.A."/>
            <person name="Markowitz V."/>
            <person name="Hugenholtz P."/>
            <person name="Kyrpides N.C."/>
            <person name="Klenk H.P."/>
            <person name="Land M."/>
        </authorList>
    </citation>
    <scope>NUCLEOTIDE SEQUENCE [LARGE SCALE GENOMIC DNA]</scope>
    <source>
        <strain evidence="2">ATCC 33931 / DSM 2075 / LMG 7858 / VKM B-1802 / 2st14</strain>
    </source>
</reference>
<name>E1QHA8_DESB2</name>
<dbReference type="Proteomes" id="UP000009047">
    <property type="component" value="Chromosome"/>
</dbReference>
<proteinExistence type="predicted"/>
<evidence type="ECO:0000313" key="2">
    <source>
        <dbReference type="Proteomes" id="UP000009047"/>
    </source>
</evidence>
<keyword evidence="2" id="KW-1185">Reference proteome</keyword>
<protein>
    <submittedName>
        <fullName evidence="1">Major tail tube protein</fullName>
    </submittedName>
</protein>
<evidence type="ECO:0000313" key="1">
    <source>
        <dbReference type="EMBL" id="ADK84951.1"/>
    </source>
</evidence>
<dbReference type="HOGENOM" id="CLU_130297_0_0_7"/>
<sequence>MADVNKIPQTLIGFAVYGDSDEMIGVADVELPDLEATTVEIKGAGIAGAADMPIMGHYGGMGLTINWRAITGNHIALSAPKAHDLTIRGSIQHYDAGTGEHATAPLKVVVKAAPKKTGLGKLDTGEQMDASAEFEVLYIKITLDDDEVLEIDKFNYICKIGDTDYLESVRADLGK</sequence>